<protein>
    <recommendedName>
        <fullName evidence="12">TPX2 C-terminal domain-containing protein</fullName>
    </recommendedName>
</protein>
<keyword evidence="4" id="KW-0963">Cytoplasm</keyword>
<dbReference type="EMBL" id="LSYV01000043">
    <property type="protein sequence ID" value="KXZ46633.1"/>
    <property type="molecule type" value="Genomic_DNA"/>
</dbReference>
<name>A0A150GA35_GONPE</name>
<keyword evidence="6" id="KW-0539">Nucleus</keyword>
<gene>
    <name evidence="10" type="ORF">GPECTOR_42g844</name>
</gene>
<feature type="domain" description="TPX2 C-terminal" evidence="8">
    <location>
        <begin position="397"/>
        <end position="471"/>
    </location>
</feature>
<dbReference type="InterPro" id="IPR027330">
    <property type="entry name" value="TPX2_central_dom"/>
</dbReference>
<comment type="similarity">
    <text evidence="3">Belongs to the TPX2 family.</text>
</comment>
<feature type="region of interest" description="Disordered" evidence="7">
    <location>
        <begin position="43"/>
        <end position="76"/>
    </location>
</feature>
<feature type="domain" description="TPX2 central" evidence="9">
    <location>
        <begin position="144"/>
        <end position="279"/>
    </location>
</feature>
<reference evidence="11" key="1">
    <citation type="journal article" date="2016" name="Nat. Commun.">
        <title>The Gonium pectorale genome demonstrates co-option of cell cycle regulation during the evolution of multicellularity.</title>
        <authorList>
            <person name="Hanschen E.R."/>
            <person name="Marriage T.N."/>
            <person name="Ferris P.J."/>
            <person name="Hamaji T."/>
            <person name="Toyoda A."/>
            <person name="Fujiyama A."/>
            <person name="Neme R."/>
            <person name="Noguchi H."/>
            <person name="Minakuchi Y."/>
            <person name="Suzuki M."/>
            <person name="Kawai-Toyooka H."/>
            <person name="Smith D.R."/>
            <person name="Sparks H."/>
            <person name="Anderson J."/>
            <person name="Bakaric R."/>
            <person name="Luria V."/>
            <person name="Karger A."/>
            <person name="Kirschner M.W."/>
            <person name="Durand P.M."/>
            <person name="Michod R.E."/>
            <person name="Nozaki H."/>
            <person name="Olson B.J."/>
        </authorList>
    </citation>
    <scope>NUCLEOTIDE SEQUENCE [LARGE SCALE GENOMIC DNA]</scope>
    <source>
        <strain evidence="11">NIES-2863</strain>
    </source>
</reference>
<feature type="region of interest" description="Disordered" evidence="7">
    <location>
        <begin position="222"/>
        <end position="242"/>
    </location>
</feature>
<keyword evidence="11" id="KW-1185">Reference proteome</keyword>
<organism evidence="10 11">
    <name type="scientific">Gonium pectorale</name>
    <name type="common">Green alga</name>
    <dbReference type="NCBI Taxonomy" id="33097"/>
    <lineage>
        <taxon>Eukaryota</taxon>
        <taxon>Viridiplantae</taxon>
        <taxon>Chlorophyta</taxon>
        <taxon>core chlorophytes</taxon>
        <taxon>Chlorophyceae</taxon>
        <taxon>CS clade</taxon>
        <taxon>Chlamydomonadales</taxon>
        <taxon>Volvocaceae</taxon>
        <taxon>Gonium</taxon>
    </lineage>
</organism>
<dbReference type="PANTHER" id="PTHR14326">
    <property type="entry name" value="TARGETING PROTEIN FOR XKLP2"/>
    <property type="match status" value="1"/>
</dbReference>
<feature type="compositionally biased region" description="Basic and acidic residues" evidence="7">
    <location>
        <begin position="431"/>
        <end position="440"/>
    </location>
</feature>
<dbReference type="STRING" id="33097.A0A150GA35"/>
<dbReference type="Proteomes" id="UP000075714">
    <property type="component" value="Unassembled WGS sequence"/>
</dbReference>
<proteinExistence type="inferred from homology"/>
<dbReference type="InterPro" id="IPR027329">
    <property type="entry name" value="TPX2_C"/>
</dbReference>
<dbReference type="Pfam" id="PF06886">
    <property type="entry name" value="TPX2"/>
    <property type="match status" value="1"/>
</dbReference>
<accession>A0A150GA35</accession>
<evidence type="ECO:0000259" key="8">
    <source>
        <dbReference type="Pfam" id="PF06886"/>
    </source>
</evidence>
<evidence type="ECO:0000256" key="7">
    <source>
        <dbReference type="SAM" id="MobiDB-lite"/>
    </source>
</evidence>
<dbReference type="InterPro" id="IPR009675">
    <property type="entry name" value="TPX2_fam"/>
</dbReference>
<evidence type="ECO:0008006" key="12">
    <source>
        <dbReference type="Google" id="ProtNLM"/>
    </source>
</evidence>
<dbReference type="GO" id="GO:0005634">
    <property type="term" value="C:nucleus"/>
    <property type="evidence" value="ECO:0007669"/>
    <property type="project" value="UniProtKB-SubCell"/>
</dbReference>
<feature type="region of interest" description="Disordered" evidence="7">
    <location>
        <begin position="322"/>
        <end position="352"/>
    </location>
</feature>
<evidence type="ECO:0000313" key="11">
    <source>
        <dbReference type="Proteomes" id="UP000075714"/>
    </source>
</evidence>
<dbReference type="GO" id="GO:0005819">
    <property type="term" value="C:spindle"/>
    <property type="evidence" value="ECO:0007669"/>
    <property type="project" value="UniProtKB-SubCell"/>
</dbReference>
<dbReference type="PANTHER" id="PTHR14326:SF44">
    <property type="entry name" value="TARGETING PROTEIN FOR XKLP2"/>
    <property type="match status" value="1"/>
</dbReference>
<evidence type="ECO:0000256" key="5">
    <source>
        <dbReference type="ARBA" id="ARBA00023212"/>
    </source>
</evidence>
<dbReference type="OrthoDB" id="1684416at2759"/>
<feature type="region of interest" description="Disordered" evidence="7">
    <location>
        <begin position="431"/>
        <end position="498"/>
    </location>
</feature>
<evidence type="ECO:0000259" key="9">
    <source>
        <dbReference type="Pfam" id="PF12214"/>
    </source>
</evidence>
<comment type="caution">
    <text evidence="10">The sequence shown here is derived from an EMBL/GenBank/DDBJ whole genome shotgun (WGS) entry which is preliminary data.</text>
</comment>
<evidence type="ECO:0000256" key="6">
    <source>
        <dbReference type="ARBA" id="ARBA00023242"/>
    </source>
</evidence>
<dbReference type="GO" id="GO:0005874">
    <property type="term" value="C:microtubule"/>
    <property type="evidence" value="ECO:0007669"/>
    <property type="project" value="InterPro"/>
</dbReference>
<dbReference type="GO" id="GO:0060236">
    <property type="term" value="P:regulation of mitotic spindle organization"/>
    <property type="evidence" value="ECO:0007669"/>
    <property type="project" value="InterPro"/>
</dbReference>
<keyword evidence="5" id="KW-0206">Cytoskeleton</keyword>
<evidence type="ECO:0000256" key="1">
    <source>
        <dbReference type="ARBA" id="ARBA00004123"/>
    </source>
</evidence>
<evidence type="ECO:0000256" key="4">
    <source>
        <dbReference type="ARBA" id="ARBA00022490"/>
    </source>
</evidence>
<sequence>MAEVHGGAVDPRYEFDAPQYYDFDARSTGSVGSEWFQAQENVLAQQEAAGPSGKQPLRDVGNEVDSAAAGGGAGAGEKLKPVKVPLKAKTKAKPGHMVVKSNKLSKVLQPRRVLPTRSVKQLTVPQDVELHTTKRAQAHAPKPEPKLVTTGRTRPSVFKPREIVEEEEMAQMPVFKASTLNPLILSHSGLIGVPKVDKREVTEPQPFHFVSDDRAEARRQRMATTGAGPSGQQADEEGRKCDKAENELHKKARKSVAYNPTKVEEPKHEFHARPLPKFIGAPSVELHASHGSGSVPAPTQPAPFKLATEQRGAQHRTALASKLAAEEDEARRARVPRANGLPLSTDMPLVPPKPEPRHLTIPEPFGLACEARPMWRGVPFRIHESETVLTVPEEVPLATSSRAVEREAFNKAIDDKWKEQELAAQLAAQEARMREEEERRQLRKAAVFHARPMPDLSAPPTTKPPPAKPLTKPISPKLGRSKRSKGAAVDKKGDSVDK</sequence>
<feature type="region of interest" description="Disordered" evidence="7">
    <location>
        <begin position="133"/>
        <end position="153"/>
    </location>
</feature>
<evidence type="ECO:0000256" key="3">
    <source>
        <dbReference type="ARBA" id="ARBA00005885"/>
    </source>
</evidence>
<dbReference type="Pfam" id="PF12214">
    <property type="entry name" value="TPX2_importin"/>
    <property type="match status" value="1"/>
</dbReference>
<evidence type="ECO:0000256" key="2">
    <source>
        <dbReference type="ARBA" id="ARBA00004186"/>
    </source>
</evidence>
<dbReference type="AlphaFoldDB" id="A0A150GA35"/>
<feature type="compositionally biased region" description="Basic and acidic residues" evidence="7">
    <location>
        <begin position="488"/>
        <end position="498"/>
    </location>
</feature>
<comment type="subcellular location">
    <subcellularLocation>
        <location evidence="2">Cytoplasm</location>
        <location evidence="2">Cytoskeleton</location>
        <location evidence="2">Spindle</location>
    </subcellularLocation>
    <subcellularLocation>
        <location evidence="1">Nucleus</location>
    </subcellularLocation>
</comment>
<evidence type="ECO:0000313" key="10">
    <source>
        <dbReference type="EMBL" id="KXZ46633.1"/>
    </source>
</evidence>